<evidence type="ECO:0000313" key="1">
    <source>
        <dbReference type="EMBL" id="EGT52315.1"/>
    </source>
</evidence>
<dbReference type="eggNOG" id="ENOG502TJSM">
    <property type="taxonomic scope" value="Eukaryota"/>
</dbReference>
<reference evidence="2" key="1">
    <citation type="submission" date="2011-07" db="EMBL/GenBank/DDBJ databases">
        <authorList>
            <consortium name="Caenorhabditis brenneri Sequencing and Analysis Consortium"/>
            <person name="Wilson R.K."/>
        </authorList>
    </citation>
    <scope>NUCLEOTIDE SEQUENCE [LARGE SCALE GENOMIC DNA]</scope>
    <source>
        <strain evidence="2">PB2801</strain>
    </source>
</reference>
<dbReference type="AlphaFoldDB" id="G0N422"/>
<dbReference type="EMBL" id="GL379836">
    <property type="protein sequence ID" value="EGT52315.1"/>
    <property type="molecule type" value="Genomic_DNA"/>
</dbReference>
<proteinExistence type="predicted"/>
<dbReference type="InParanoid" id="G0N422"/>
<dbReference type="HOGENOM" id="CLU_1267891_0_0_1"/>
<gene>
    <name evidence="1" type="ORF">CAEBREN_05440</name>
</gene>
<dbReference type="Proteomes" id="UP000008068">
    <property type="component" value="Unassembled WGS sequence"/>
</dbReference>
<dbReference type="OMA" id="FALYVWH"/>
<name>G0N422_CAEBE</name>
<dbReference type="PANTHER" id="PTHR21503">
    <property type="entry name" value="F-BOX-CONTAINING HYPOTHETICAL PROTEIN C.ELEGANS"/>
    <property type="match status" value="1"/>
</dbReference>
<evidence type="ECO:0008006" key="3">
    <source>
        <dbReference type="Google" id="ProtNLM"/>
    </source>
</evidence>
<dbReference type="PANTHER" id="PTHR21503:SF8">
    <property type="entry name" value="F-BOX ASSOCIATED DOMAIN-CONTAINING PROTEIN-RELATED"/>
    <property type="match status" value="1"/>
</dbReference>
<evidence type="ECO:0000313" key="2">
    <source>
        <dbReference type="Proteomes" id="UP000008068"/>
    </source>
</evidence>
<organism evidence="2">
    <name type="scientific">Caenorhabditis brenneri</name>
    <name type="common">Nematode worm</name>
    <dbReference type="NCBI Taxonomy" id="135651"/>
    <lineage>
        <taxon>Eukaryota</taxon>
        <taxon>Metazoa</taxon>
        <taxon>Ecdysozoa</taxon>
        <taxon>Nematoda</taxon>
        <taxon>Chromadorea</taxon>
        <taxon>Rhabditida</taxon>
        <taxon>Rhabditina</taxon>
        <taxon>Rhabditomorpha</taxon>
        <taxon>Rhabditoidea</taxon>
        <taxon>Rhabditidae</taxon>
        <taxon>Peloderinae</taxon>
        <taxon>Caenorhabditis</taxon>
    </lineage>
</organism>
<sequence>MDLLNELFKCSILLVTIRVDNFQNPINFGVTTTNSLQIEGTIPVGTPEIDKILENIQVTSGYLFNVPVLRSFTGDTSKKMFNCRKGLLFENLQSAYWVTRNVFRQLRVPHVHFKNHEFSPKRAVDFVTEWFNSNNRKLKCLYMPSKNPILRRHFQIDHLNPMPFCEKRRSRHAKLWPLANADLSDGFDILRSDGLLATILIKESLFALYVWHKRF</sequence>
<dbReference type="OrthoDB" id="5789267at2759"/>
<keyword evidence="2" id="KW-1185">Reference proteome</keyword>
<protein>
    <recommendedName>
        <fullName evidence="3">F-box associated domain-containing protein</fullName>
    </recommendedName>
</protein>
<accession>G0N422</accession>